<dbReference type="FunFam" id="2.60.260.20:FF:000003">
    <property type="entry name" value="DnaJ subfamily A member 2"/>
    <property type="match status" value="1"/>
</dbReference>
<feature type="region of interest" description="Disordered" evidence="6">
    <location>
        <begin position="266"/>
        <end position="306"/>
    </location>
</feature>
<feature type="compositionally biased region" description="Acidic residues" evidence="6">
    <location>
        <begin position="282"/>
        <end position="292"/>
    </location>
</feature>
<dbReference type="InterPro" id="IPR044713">
    <property type="entry name" value="DNJA1/2-like"/>
</dbReference>
<dbReference type="Pfam" id="PF00684">
    <property type="entry name" value="DnaJ_CXXCXGXG"/>
    <property type="match status" value="1"/>
</dbReference>
<proteinExistence type="predicted"/>
<protein>
    <recommendedName>
        <fullName evidence="7">CR-type domain-containing protein</fullName>
    </recommendedName>
</protein>
<feature type="compositionally biased region" description="Polar residues" evidence="6">
    <location>
        <begin position="296"/>
        <end position="306"/>
    </location>
</feature>
<evidence type="ECO:0000256" key="1">
    <source>
        <dbReference type="ARBA" id="ARBA00022723"/>
    </source>
</evidence>
<feature type="domain" description="CR-type" evidence="7">
    <location>
        <begin position="18"/>
        <end position="102"/>
    </location>
</feature>
<reference evidence="8 9" key="1">
    <citation type="submission" date="2024-08" db="EMBL/GenBank/DDBJ databases">
        <title>Gnathostoma spinigerum genome.</title>
        <authorList>
            <person name="Gonzalez-Bertolin B."/>
            <person name="Monzon S."/>
            <person name="Zaballos A."/>
            <person name="Jimenez P."/>
            <person name="Dekumyoy P."/>
            <person name="Varona S."/>
            <person name="Cuesta I."/>
            <person name="Sumanam S."/>
            <person name="Adisakwattana P."/>
            <person name="Gasser R.B."/>
            <person name="Hernandez-Gonzalez A."/>
            <person name="Young N.D."/>
            <person name="Perteguer M.J."/>
        </authorList>
    </citation>
    <scope>NUCLEOTIDE SEQUENCE [LARGE SCALE GENOMIC DNA]</scope>
    <source>
        <strain evidence="8">AL3</strain>
        <tissue evidence="8">Liver</tissue>
    </source>
</reference>
<dbReference type="InterPro" id="IPR002939">
    <property type="entry name" value="DnaJ_C"/>
</dbReference>
<dbReference type="EMBL" id="JBGFUD010008090">
    <property type="protein sequence ID" value="MFH4981885.1"/>
    <property type="molecule type" value="Genomic_DNA"/>
</dbReference>
<evidence type="ECO:0000313" key="8">
    <source>
        <dbReference type="EMBL" id="MFH4981885.1"/>
    </source>
</evidence>
<dbReference type="FunFam" id="2.10.230.10:FF:000001">
    <property type="entry name" value="DnaJ subfamily A member 2"/>
    <property type="match status" value="1"/>
</dbReference>
<dbReference type="SUPFAM" id="SSF49493">
    <property type="entry name" value="HSP40/DnaJ peptide-binding domain"/>
    <property type="match status" value="2"/>
</dbReference>
<dbReference type="InterPro" id="IPR001305">
    <property type="entry name" value="HSP_DnaJ_Cys-rich_dom"/>
</dbReference>
<evidence type="ECO:0000256" key="4">
    <source>
        <dbReference type="ARBA" id="ARBA00022833"/>
    </source>
</evidence>
<dbReference type="Proteomes" id="UP001608902">
    <property type="component" value="Unassembled WGS sequence"/>
</dbReference>
<keyword evidence="1 5" id="KW-0479">Metal-binding</keyword>
<accession>A0ABD6EZV1</accession>
<dbReference type="Gene3D" id="2.10.230.10">
    <property type="entry name" value="Heat shock protein DnaJ, cysteine-rich domain"/>
    <property type="match status" value="1"/>
</dbReference>
<gene>
    <name evidence="8" type="ORF">AB6A40_008594</name>
</gene>
<evidence type="ECO:0000256" key="2">
    <source>
        <dbReference type="ARBA" id="ARBA00022737"/>
    </source>
</evidence>
<evidence type="ECO:0000259" key="7">
    <source>
        <dbReference type="PROSITE" id="PS51188"/>
    </source>
</evidence>
<keyword evidence="4 5" id="KW-0862">Zinc</keyword>
<dbReference type="AlphaFoldDB" id="A0ABD6EZV1"/>
<evidence type="ECO:0000256" key="3">
    <source>
        <dbReference type="ARBA" id="ARBA00022771"/>
    </source>
</evidence>
<dbReference type="CDD" id="cd10719">
    <property type="entry name" value="DnaJ_zf"/>
    <property type="match status" value="1"/>
</dbReference>
<evidence type="ECO:0000313" key="9">
    <source>
        <dbReference type="Proteomes" id="UP001608902"/>
    </source>
</evidence>
<dbReference type="GO" id="GO:0008270">
    <property type="term" value="F:zinc ion binding"/>
    <property type="evidence" value="ECO:0007669"/>
    <property type="project" value="UniProtKB-KW"/>
</dbReference>
<dbReference type="Pfam" id="PF01556">
    <property type="entry name" value="DnaJ_C"/>
    <property type="match status" value="1"/>
</dbReference>
<comment type="caution">
    <text evidence="8">The sequence shown here is derived from an EMBL/GenBank/DDBJ whole genome shotgun (WGS) entry which is preliminary data.</text>
</comment>
<dbReference type="CDD" id="cd10747">
    <property type="entry name" value="DnaJ_C"/>
    <property type="match status" value="1"/>
</dbReference>
<keyword evidence="2" id="KW-0677">Repeat</keyword>
<dbReference type="InterPro" id="IPR036410">
    <property type="entry name" value="HSP_DnaJ_Cys-rich_dom_sf"/>
</dbReference>
<name>A0ABD6EZV1_9BILA</name>
<sequence>MKDMIHPLNVTLEDLYNGKTSRLQIQRSVICSHCKGLGGRDGCSHECTSCRGEGIKNIVRQLGPGMLQQMQVQCPDCNGRGTKIPEKDRCRSCKGDKVVKETKVLEVHIERGMRDNQKITLRGEADQEPGVEPGDVIIVIQTMQHDVFERQGDNLIMSKKITLNEALCGFQMVIKHLDGRNVVISTKPGEIIEPEGIRGILNEGMPLLRNPDMKGILFIKFEVEFPNDNFLDSEEKYKMLEIALGGRPTRPPISAQAEEVSLMPYDRRRYSTKGSRTREAYLDDDEDDDDGDDMRGQTQNVQCAPS</sequence>
<dbReference type="Gene3D" id="2.60.260.20">
    <property type="entry name" value="Urease metallochaperone UreE, N-terminal domain"/>
    <property type="match status" value="2"/>
</dbReference>
<dbReference type="SUPFAM" id="SSF57938">
    <property type="entry name" value="DnaJ/Hsp40 cysteine-rich domain"/>
    <property type="match status" value="1"/>
</dbReference>
<feature type="zinc finger region" description="CR-type" evidence="5">
    <location>
        <begin position="18"/>
        <end position="102"/>
    </location>
</feature>
<dbReference type="InterPro" id="IPR008971">
    <property type="entry name" value="HSP40/DnaJ_pept-bd"/>
</dbReference>
<dbReference type="PROSITE" id="PS51188">
    <property type="entry name" value="ZF_CR"/>
    <property type="match status" value="1"/>
</dbReference>
<evidence type="ECO:0000256" key="5">
    <source>
        <dbReference type="PROSITE-ProRule" id="PRU00546"/>
    </source>
</evidence>
<evidence type="ECO:0000256" key="6">
    <source>
        <dbReference type="SAM" id="MobiDB-lite"/>
    </source>
</evidence>
<dbReference type="FunFam" id="2.60.260.20:FF:000068">
    <property type="entry name" value="Chaperone protein dnaJ 3"/>
    <property type="match status" value="1"/>
</dbReference>
<dbReference type="PANTHER" id="PTHR43888">
    <property type="entry name" value="DNAJ-LIKE-2, ISOFORM A-RELATED"/>
    <property type="match status" value="1"/>
</dbReference>
<organism evidence="8 9">
    <name type="scientific">Gnathostoma spinigerum</name>
    <dbReference type="NCBI Taxonomy" id="75299"/>
    <lineage>
        <taxon>Eukaryota</taxon>
        <taxon>Metazoa</taxon>
        <taxon>Ecdysozoa</taxon>
        <taxon>Nematoda</taxon>
        <taxon>Chromadorea</taxon>
        <taxon>Rhabditida</taxon>
        <taxon>Spirurina</taxon>
        <taxon>Gnathostomatomorpha</taxon>
        <taxon>Gnathostomatoidea</taxon>
        <taxon>Gnathostomatidae</taxon>
        <taxon>Gnathostoma</taxon>
    </lineage>
</organism>
<keyword evidence="3 5" id="KW-0863">Zinc-finger</keyword>
<keyword evidence="9" id="KW-1185">Reference proteome</keyword>